<protein>
    <submittedName>
        <fullName evidence="2">Uncharacterized protein</fullName>
    </submittedName>
</protein>
<dbReference type="EMBL" id="CAUOFW020006492">
    <property type="protein sequence ID" value="CAK9174916.1"/>
    <property type="molecule type" value="Genomic_DNA"/>
</dbReference>
<proteinExistence type="predicted"/>
<evidence type="ECO:0000313" key="2">
    <source>
        <dbReference type="EMBL" id="CAK9174916.1"/>
    </source>
</evidence>
<reference evidence="2 3" key="1">
    <citation type="submission" date="2024-02" db="EMBL/GenBank/DDBJ databases">
        <authorList>
            <person name="Vignale AGUSTIN F."/>
            <person name="Sosa J E."/>
            <person name="Modenutti C."/>
        </authorList>
    </citation>
    <scope>NUCLEOTIDE SEQUENCE [LARGE SCALE GENOMIC DNA]</scope>
</reference>
<evidence type="ECO:0000313" key="3">
    <source>
        <dbReference type="Proteomes" id="UP001642360"/>
    </source>
</evidence>
<dbReference type="Proteomes" id="UP001642360">
    <property type="component" value="Unassembled WGS sequence"/>
</dbReference>
<dbReference type="EMBL" id="CAUOFW020003581">
    <property type="protein sequence ID" value="CAK9160799.1"/>
    <property type="molecule type" value="Genomic_DNA"/>
</dbReference>
<dbReference type="AlphaFoldDB" id="A0ABC8U7G3"/>
<accession>A0ABC8U7G3</accession>
<evidence type="ECO:0000313" key="1">
    <source>
        <dbReference type="EMBL" id="CAK9160799.1"/>
    </source>
</evidence>
<name>A0ABC8U7G3_9AQUA</name>
<keyword evidence="3" id="KW-1185">Reference proteome</keyword>
<comment type="caution">
    <text evidence="2">The sequence shown here is derived from an EMBL/GenBank/DDBJ whole genome shotgun (WGS) entry which is preliminary data.</text>
</comment>
<gene>
    <name evidence="1" type="ORF">ILEXP_LOCUS29585</name>
    <name evidence="2" type="ORF">ILEXP_LOCUS44696</name>
</gene>
<sequence>MARKGLLTTPKAHRASDCARGRGLDASGMGGDGCVGVGDALADKSSSDLNFLSRLHKSSTDTSIPLTLTLIPSSFCLLPGNHSDKHIMGEATRVIELGEGTVGDNGSKVTSISSSIDCDEDIAHIVFSYRWLLECWLPMGGE</sequence>
<organism evidence="2 3">
    <name type="scientific">Ilex paraguariensis</name>
    <name type="common">yerba mate</name>
    <dbReference type="NCBI Taxonomy" id="185542"/>
    <lineage>
        <taxon>Eukaryota</taxon>
        <taxon>Viridiplantae</taxon>
        <taxon>Streptophyta</taxon>
        <taxon>Embryophyta</taxon>
        <taxon>Tracheophyta</taxon>
        <taxon>Spermatophyta</taxon>
        <taxon>Magnoliopsida</taxon>
        <taxon>eudicotyledons</taxon>
        <taxon>Gunneridae</taxon>
        <taxon>Pentapetalae</taxon>
        <taxon>asterids</taxon>
        <taxon>campanulids</taxon>
        <taxon>Aquifoliales</taxon>
        <taxon>Aquifoliaceae</taxon>
        <taxon>Ilex</taxon>
    </lineage>
</organism>